<feature type="transmembrane region" description="Helical" evidence="2">
    <location>
        <begin position="114"/>
        <end position="136"/>
    </location>
</feature>
<keyword evidence="4" id="KW-1185">Reference proteome</keyword>
<evidence type="ECO:0008006" key="5">
    <source>
        <dbReference type="Google" id="ProtNLM"/>
    </source>
</evidence>
<dbReference type="EMBL" id="JBHTCF010000002">
    <property type="protein sequence ID" value="MFC7303938.1"/>
    <property type="molecule type" value="Genomic_DNA"/>
</dbReference>
<dbReference type="Proteomes" id="UP001596523">
    <property type="component" value="Unassembled WGS sequence"/>
</dbReference>
<feature type="region of interest" description="Disordered" evidence="1">
    <location>
        <begin position="187"/>
        <end position="210"/>
    </location>
</feature>
<name>A0ABW2JEA9_9ACTN</name>
<keyword evidence="2" id="KW-1133">Transmembrane helix</keyword>
<evidence type="ECO:0000313" key="4">
    <source>
        <dbReference type="Proteomes" id="UP001596523"/>
    </source>
</evidence>
<feature type="transmembrane region" description="Helical" evidence="2">
    <location>
        <begin position="26"/>
        <end position="48"/>
    </location>
</feature>
<accession>A0ABW2JEA9</accession>
<reference evidence="4" key="1">
    <citation type="journal article" date="2019" name="Int. J. Syst. Evol. Microbiol.">
        <title>The Global Catalogue of Microorganisms (GCM) 10K type strain sequencing project: providing services to taxonomists for standard genome sequencing and annotation.</title>
        <authorList>
            <consortium name="The Broad Institute Genomics Platform"/>
            <consortium name="The Broad Institute Genome Sequencing Center for Infectious Disease"/>
            <person name="Wu L."/>
            <person name="Ma J."/>
        </authorList>
    </citation>
    <scope>NUCLEOTIDE SEQUENCE [LARGE SCALE GENOMIC DNA]</scope>
    <source>
        <strain evidence="4">SYNS20</strain>
    </source>
</reference>
<keyword evidence="2" id="KW-0472">Membrane</keyword>
<comment type="caution">
    <text evidence="3">The sequence shown here is derived from an EMBL/GenBank/DDBJ whole genome shotgun (WGS) entry which is preliminary data.</text>
</comment>
<keyword evidence="2" id="KW-0812">Transmembrane</keyword>
<dbReference type="RefSeq" id="WP_381827621.1">
    <property type="nucleotide sequence ID" value="NZ_JBHTCF010000002.1"/>
</dbReference>
<evidence type="ECO:0000313" key="3">
    <source>
        <dbReference type="EMBL" id="MFC7303938.1"/>
    </source>
</evidence>
<gene>
    <name evidence="3" type="ORF">ACFQVC_06885</name>
</gene>
<protein>
    <recommendedName>
        <fullName evidence="5">ABC transporter permease</fullName>
    </recommendedName>
</protein>
<proteinExistence type="predicted"/>
<sequence>MSAEEGDDPPPAPSAVGEQYAGVRDIILLAALLVLMALTLGVALVQAWPPAAQPGAVHKAEQAVRVRVLFWSPHLLRETRLFIVVAAVGGLGAVIHTLRSLYWYVGNRGLRRSWVLMYVLEPFAGSGLALIVYFVLRGGLTTTMASSSDINPYGVTALGALVGMFSRETAGKLRAVFAMLLAPAEKGADSMAPDDTSPQGRRPGGTPGPR</sequence>
<evidence type="ECO:0000256" key="2">
    <source>
        <dbReference type="SAM" id="Phobius"/>
    </source>
</evidence>
<feature type="transmembrane region" description="Helical" evidence="2">
    <location>
        <begin position="81"/>
        <end position="102"/>
    </location>
</feature>
<evidence type="ECO:0000256" key="1">
    <source>
        <dbReference type="SAM" id="MobiDB-lite"/>
    </source>
</evidence>
<organism evidence="3 4">
    <name type="scientific">Streptomyces monticola</name>
    <dbReference type="NCBI Taxonomy" id="2666263"/>
    <lineage>
        <taxon>Bacteria</taxon>
        <taxon>Bacillati</taxon>
        <taxon>Actinomycetota</taxon>
        <taxon>Actinomycetes</taxon>
        <taxon>Kitasatosporales</taxon>
        <taxon>Streptomycetaceae</taxon>
        <taxon>Streptomyces</taxon>
    </lineage>
</organism>